<proteinExistence type="predicted"/>
<keyword evidence="1" id="KW-0732">Signal</keyword>
<feature type="signal peptide" evidence="1">
    <location>
        <begin position="1"/>
        <end position="19"/>
    </location>
</feature>
<feature type="chain" id="PRO_5026690286" evidence="1">
    <location>
        <begin position="20"/>
        <end position="136"/>
    </location>
</feature>
<name>A0A6M1SUQ7_9BACT</name>
<sequence length="136" mass="15543">MKKLLLYLTAFCFICSCLSGTSYQKMVLKEVINDPNNDGLFDDRETINLLANKYSIWEPGTEINLPGKKVKTLSPSDSKELEVIEFTSYVETDSTISVEMNLLHKNAIYKANFKKEGRSLKKLSSNLIFVRRPLQQ</sequence>
<protein>
    <submittedName>
        <fullName evidence="2">Uncharacterized protein</fullName>
    </submittedName>
</protein>
<evidence type="ECO:0000256" key="1">
    <source>
        <dbReference type="SAM" id="SignalP"/>
    </source>
</evidence>
<evidence type="ECO:0000313" key="2">
    <source>
        <dbReference type="EMBL" id="NGP87296.1"/>
    </source>
</evidence>
<accession>A0A6M1SUQ7</accession>
<evidence type="ECO:0000313" key="3">
    <source>
        <dbReference type="Proteomes" id="UP000479132"/>
    </source>
</evidence>
<keyword evidence="3" id="KW-1185">Reference proteome</keyword>
<dbReference type="Proteomes" id="UP000479132">
    <property type="component" value="Unassembled WGS sequence"/>
</dbReference>
<dbReference type="RefSeq" id="WP_165265908.1">
    <property type="nucleotide sequence ID" value="NZ_JAALLS010000002.1"/>
</dbReference>
<reference evidence="2 3" key="1">
    <citation type="submission" date="2020-02" db="EMBL/GenBank/DDBJ databases">
        <title>Aliifodinibius halophilus 2W32, complete genome.</title>
        <authorList>
            <person name="Li Y."/>
            <person name="Wu S."/>
        </authorList>
    </citation>
    <scope>NUCLEOTIDE SEQUENCE [LARGE SCALE GENOMIC DNA]</scope>
    <source>
        <strain evidence="2 3">2W32</strain>
    </source>
</reference>
<dbReference type="EMBL" id="JAALLS010000002">
    <property type="protein sequence ID" value="NGP87296.1"/>
    <property type="molecule type" value="Genomic_DNA"/>
</dbReference>
<gene>
    <name evidence="2" type="ORF">G3569_02925</name>
</gene>
<organism evidence="2 3">
    <name type="scientific">Fodinibius halophilus</name>
    <dbReference type="NCBI Taxonomy" id="1736908"/>
    <lineage>
        <taxon>Bacteria</taxon>
        <taxon>Pseudomonadati</taxon>
        <taxon>Balneolota</taxon>
        <taxon>Balneolia</taxon>
        <taxon>Balneolales</taxon>
        <taxon>Balneolaceae</taxon>
        <taxon>Fodinibius</taxon>
    </lineage>
</organism>
<dbReference type="PROSITE" id="PS51257">
    <property type="entry name" value="PROKAR_LIPOPROTEIN"/>
    <property type="match status" value="1"/>
</dbReference>
<dbReference type="AlphaFoldDB" id="A0A6M1SUQ7"/>
<comment type="caution">
    <text evidence="2">The sequence shown here is derived from an EMBL/GenBank/DDBJ whole genome shotgun (WGS) entry which is preliminary data.</text>
</comment>